<dbReference type="AlphaFoldDB" id="A0A8W8IXU2"/>
<dbReference type="Proteomes" id="UP000005408">
    <property type="component" value="Unassembled WGS sequence"/>
</dbReference>
<evidence type="ECO:0000313" key="1">
    <source>
        <dbReference type="EnsemblMetazoa" id="G16337.2:cds"/>
    </source>
</evidence>
<dbReference type="EnsemblMetazoa" id="G16337.2">
    <property type="protein sequence ID" value="G16337.2:cds"/>
    <property type="gene ID" value="G16337"/>
</dbReference>
<evidence type="ECO:0000313" key="2">
    <source>
        <dbReference type="Proteomes" id="UP000005408"/>
    </source>
</evidence>
<protein>
    <submittedName>
        <fullName evidence="1">Uncharacterized protein</fullName>
    </submittedName>
</protein>
<sequence length="178" mass="20279">MAASMTPRKIYSSTNICNLCGFSFTVKEIDENSKATVKKLSKLKFRLSEEKRAAICQVTTIPDNTDGVCTKCFSKVKKVIKYRKEITVIISQFEDHMKRNLSKTPGSRKKRLLISPQATVPETKLVHFCEGIVPTHEIHYLSTCQQRPLLPRPEGFMNNAIYFLTLFSRLGTVKCKLM</sequence>
<proteinExistence type="predicted"/>
<name>A0A8W8IXU2_MAGGI</name>
<accession>A0A8W8IXU2</accession>
<reference evidence="1" key="1">
    <citation type="submission" date="2022-08" db="UniProtKB">
        <authorList>
            <consortium name="EnsemblMetazoa"/>
        </authorList>
    </citation>
    <scope>IDENTIFICATION</scope>
    <source>
        <strain evidence="1">05x7-T-G4-1.051#20</strain>
    </source>
</reference>
<organism evidence="1 2">
    <name type="scientific">Magallana gigas</name>
    <name type="common">Pacific oyster</name>
    <name type="synonym">Crassostrea gigas</name>
    <dbReference type="NCBI Taxonomy" id="29159"/>
    <lineage>
        <taxon>Eukaryota</taxon>
        <taxon>Metazoa</taxon>
        <taxon>Spiralia</taxon>
        <taxon>Lophotrochozoa</taxon>
        <taxon>Mollusca</taxon>
        <taxon>Bivalvia</taxon>
        <taxon>Autobranchia</taxon>
        <taxon>Pteriomorphia</taxon>
        <taxon>Ostreida</taxon>
        <taxon>Ostreoidea</taxon>
        <taxon>Ostreidae</taxon>
        <taxon>Magallana</taxon>
    </lineage>
</organism>
<keyword evidence="2" id="KW-1185">Reference proteome</keyword>